<proteinExistence type="inferred from homology"/>
<dbReference type="NCBIfam" id="TIGR00080">
    <property type="entry name" value="pimt"/>
    <property type="match status" value="1"/>
</dbReference>
<dbReference type="PANTHER" id="PTHR11579">
    <property type="entry name" value="PROTEIN-L-ISOASPARTATE O-METHYLTRANSFERASE"/>
    <property type="match status" value="1"/>
</dbReference>
<keyword evidence="9" id="KW-1185">Reference proteome</keyword>
<gene>
    <name evidence="7" type="primary">pcm</name>
    <name evidence="8" type="ORF">J0A66_18255</name>
</gene>
<accession>A0A939DQZ9</accession>
<dbReference type="GO" id="GO:0030091">
    <property type="term" value="P:protein repair"/>
    <property type="evidence" value="ECO:0007669"/>
    <property type="project" value="UniProtKB-UniRule"/>
</dbReference>
<comment type="catalytic activity">
    <reaction evidence="7">
        <text>[protein]-L-isoaspartate + S-adenosyl-L-methionine = [protein]-L-isoaspartate alpha-methyl ester + S-adenosyl-L-homocysteine</text>
        <dbReference type="Rhea" id="RHEA:12705"/>
        <dbReference type="Rhea" id="RHEA-COMP:12143"/>
        <dbReference type="Rhea" id="RHEA-COMP:12144"/>
        <dbReference type="ChEBI" id="CHEBI:57856"/>
        <dbReference type="ChEBI" id="CHEBI:59789"/>
        <dbReference type="ChEBI" id="CHEBI:90596"/>
        <dbReference type="ChEBI" id="CHEBI:90598"/>
        <dbReference type="EC" id="2.1.1.77"/>
    </reaction>
</comment>
<evidence type="ECO:0000256" key="4">
    <source>
        <dbReference type="ARBA" id="ARBA00022603"/>
    </source>
</evidence>
<protein>
    <recommendedName>
        <fullName evidence="7">Protein-L-isoaspartate O-methyltransferase</fullName>
        <ecNumber evidence="7">2.1.1.77</ecNumber>
    </recommendedName>
    <alternativeName>
        <fullName evidence="7">L-isoaspartyl protein carboxyl methyltransferase</fullName>
    </alternativeName>
    <alternativeName>
        <fullName evidence="7">Protein L-isoaspartyl methyltransferase</fullName>
    </alternativeName>
    <alternativeName>
        <fullName evidence="7">Protein-beta-aspartate methyltransferase</fullName>
        <shortName evidence="7">PIMT</shortName>
    </alternativeName>
</protein>
<dbReference type="NCBIfam" id="NF001453">
    <property type="entry name" value="PRK00312.1"/>
    <property type="match status" value="1"/>
</dbReference>
<keyword evidence="5 7" id="KW-0808">Transferase</keyword>
<dbReference type="CDD" id="cd02440">
    <property type="entry name" value="AdoMet_MTases"/>
    <property type="match status" value="1"/>
</dbReference>
<comment type="function">
    <text evidence="7">Catalyzes the methyl esterification of L-isoaspartyl residues in peptides and proteins that result from spontaneous decomposition of normal L-aspartyl and L-asparaginyl residues. It plays a role in the repair and/or degradation of damaged proteins.</text>
</comment>
<comment type="subcellular location">
    <subcellularLocation>
        <location evidence="1 7">Cytoplasm</location>
    </subcellularLocation>
</comment>
<sequence length="209" mass="23456">MYSKAMMIEQDLQGRDIQDKRVLAAMEEVDRRLFVPDDLQNHAYEDSPLPIGKSQTVSQPYIVAYMAQVLDIKADDKVLEIGTGCGYNAAILSRLAKEVYSIEIIEWLAELAKINLAQTEYDNIHIRFGDGYQGWPEQAPFDVIELTAAPPKVPQSLKQQLKTGGRLVAPVGTLSQELVLVERLSEQDFSEKVLSMVRFVPMTGQAQQE</sequence>
<evidence type="ECO:0000256" key="5">
    <source>
        <dbReference type="ARBA" id="ARBA00022679"/>
    </source>
</evidence>
<comment type="caution">
    <text evidence="8">The sequence shown here is derived from an EMBL/GenBank/DDBJ whole genome shotgun (WGS) entry which is preliminary data.</text>
</comment>
<dbReference type="FunFam" id="3.40.50.150:FF:000010">
    <property type="entry name" value="Protein-L-isoaspartate O-methyltransferase"/>
    <property type="match status" value="1"/>
</dbReference>
<dbReference type="AlphaFoldDB" id="A0A939DQZ9"/>
<organism evidence="8 9">
    <name type="scientific">Bowmanella dokdonensis</name>
    <dbReference type="NCBI Taxonomy" id="751969"/>
    <lineage>
        <taxon>Bacteria</taxon>
        <taxon>Pseudomonadati</taxon>
        <taxon>Pseudomonadota</taxon>
        <taxon>Gammaproteobacteria</taxon>
        <taxon>Alteromonadales</taxon>
        <taxon>Alteromonadaceae</taxon>
        <taxon>Bowmanella</taxon>
    </lineage>
</organism>
<dbReference type="SUPFAM" id="SSF53335">
    <property type="entry name" value="S-adenosyl-L-methionine-dependent methyltransferases"/>
    <property type="match status" value="1"/>
</dbReference>
<keyword evidence="3 7" id="KW-0963">Cytoplasm</keyword>
<dbReference type="PANTHER" id="PTHR11579:SF0">
    <property type="entry name" value="PROTEIN-L-ISOASPARTATE(D-ASPARTATE) O-METHYLTRANSFERASE"/>
    <property type="match status" value="1"/>
</dbReference>
<dbReference type="HAMAP" id="MF_00090">
    <property type="entry name" value="PIMT"/>
    <property type="match status" value="1"/>
</dbReference>
<dbReference type="EC" id="2.1.1.77" evidence="7"/>
<feature type="active site" evidence="7">
    <location>
        <position position="58"/>
    </location>
</feature>
<dbReference type="RefSeq" id="WP_206575292.1">
    <property type="nucleotide sequence ID" value="NZ_JAFKCV010000014.1"/>
</dbReference>
<dbReference type="InterPro" id="IPR000682">
    <property type="entry name" value="PCMT"/>
</dbReference>
<comment type="similarity">
    <text evidence="2 7">Belongs to the methyltransferase superfamily. L-isoaspartyl/D-aspartyl protein methyltransferase family.</text>
</comment>
<evidence type="ECO:0000313" key="8">
    <source>
        <dbReference type="EMBL" id="MBN7827180.1"/>
    </source>
</evidence>
<evidence type="ECO:0000256" key="7">
    <source>
        <dbReference type="HAMAP-Rule" id="MF_00090"/>
    </source>
</evidence>
<dbReference type="InterPro" id="IPR029063">
    <property type="entry name" value="SAM-dependent_MTases_sf"/>
</dbReference>
<dbReference type="EMBL" id="JAFKCV010000014">
    <property type="protein sequence ID" value="MBN7827180.1"/>
    <property type="molecule type" value="Genomic_DNA"/>
</dbReference>
<dbReference type="Gene3D" id="3.40.50.150">
    <property type="entry name" value="Vaccinia Virus protein VP39"/>
    <property type="match status" value="1"/>
</dbReference>
<name>A0A939DQZ9_9ALTE</name>
<reference evidence="8" key="1">
    <citation type="submission" date="2021-03" db="EMBL/GenBank/DDBJ databases">
        <title>novel species isolated from a fishpond in China.</title>
        <authorList>
            <person name="Lu H."/>
            <person name="Cai Z."/>
        </authorList>
    </citation>
    <scope>NUCLEOTIDE SEQUENCE</scope>
    <source>
        <strain evidence="8">JCM 30855</strain>
    </source>
</reference>
<dbReference type="GO" id="GO:0032259">
    <property type="term" value="P:methylation"/>
    <property type="evidence" value="ECO:0007669"/>
    <property type="project" value="UniProtKB-KW"/>
</dbReference>
<dbReference type="GO" id="GO:0004719">
    <property type="term" value="F:protein-L-isoaspartate (D-aspartate) O-methyltransferase activity"/>
    <property type="evidence" value="ECO:0007669"/>
    <property type="project" value="UniProtKB-UniRule"/>
</dbReference>
<dbReference type="Proteomes" id="UP000664654">
    <property type="component" value="Unassembled WGS sequence"/>
</dbReference>
<evidence type="ECO:0000256" key="6">
    <source>
        <dbReference type="ARBA" id="ARBA00022691"/>
    </source>
</evidence>
<keyword evidence="6 7" id="KW-0949">S-adenosyl-L-methionine</keyword>
<evidence type="ECO:0000256" key="1">
    <source>
        <dbReference type="ARBA" id="ARBA00004496"/>
    </source>
</evidence>
<dbReference type="Pfam" id="PF01135">
    <property type="entry name" value="PCMT"/>
    <property type="match status" value="1"/>
</dbReference>
<evidence type="ECO:0000256" key="3">
    <source>
        <dbReference type="ARBA" id="ARBA00022490"/>
    </source>
</evidence>
<dbReference type="PROSITE" id="PS01279">
    <property type="entry name" value="PCMT"/>
    <property type="match status" value="1"/>
</dbReference>
<dbReference type="GO" id="GO:0005737">
    <property type="term" value="C:cytoplasm"/>
    <property type="evidence" value="ECO:0007669"/>
    <property type="project" value="UniProtKB-SubCell"/>
</dbReference>
<keyword evidence="4 7" id="KW-0489">Methyltransferase</keyword>
<evidence type="ECO:0000313" key="9">
    <source>
        <dbReference type="Proteomes" id="UP000664654"/>
    </source>
</evidence>
<evidence type="ECO:0000256" key="2">
    <source>
        <dbReference type="ARBA" id="ARBA00005369"/>
    </source>
</evidence>